<dbReference type="InParanoid" id="A0A3R7GZ56"/>
<proteinExistence type="predicted"/>
<sequence length="228" mass="25466">MLRCPTFHGCTWAGILSGRPHLNRRMIRVLTQSLWLKSLTARQRCLAGNTNALPFLRNKSPHVQTFNVKDHEAVFIRPLSIDQPGMRDFVSVAGTPPVYLNGSLRCASRSTTVRSSIFVTVSLHHTKVHRQCTPYLLPLSSLVQGKQCSQKESKIVFVDALAQSNLRSKTLKPRRGGPLASSTKAFGSKVWPQGSGGWLETIQVVQILRNKFPHLFQRHLVGPAECTY</sequence>
<dbReference type="AlphaFoldDB" id="A0A3R7GZ56"/>
<gene>
    <name evidence="1" type="ORF">CSKR_103583</name>
</gene>
<dbReference type="EMBL" id="NIRI02000056">
    <property type="protein sequence ID" value="KAG5444904.1"/>
    <property type="molecule type" value="Genomic_DNA"/>
</dbReference>
<evidence type="ECO:0000313" key="2">
    <source>
        <dbReference type="Proteomes" id="UP000286415"/>
    </source>
</evidence>
<reference evidence="1 2" key="2">
    <citation type="journal article" date="2021" name="Genomics">
        <title>High-quality reference genome for Clonorchis sinensis.</title>
        <authorList>
            <person name="Young N.D."/>
            <person name="Stroehlein A.J."/>
            <person name="Kinkar L."/>
            <person name="Wang T."/>
            <person name="Sohn W.M."/>
            <person name="Chang B.C.H."/>
            <person name="Kaur P."/>
            <person name="Weisz D."/>
            <person name="Dudchenko O."/>
            <person name="Aiden E.L."/>
            <person name="Korhonen P.K."/>
            <person name="Gasser R.B."/>
        </authorList>
    </citation>
    <scope>NUCLEOTIDE SEQUENCE [LARGE SCALE GENOMIC DNA]</scope>
    <source>
        <strain evidence="1">Cs-k2</strain>
    </source>
</reference>
<organism evidence="1 2">
    <name type="scientific">Clonorchis sinensis</name>
    <name type="common">Chinese liver fluke</name>
    <dbReference type="NCBI Taxonomy" id="79923"/>
    <lineage>
        <taxon>Eukaryota</taxon>
        <taxon>Metazoa</taxon>
        <taxon>Spiralia</taxon>
        <taxon>Lophotrochozoa</taxon>
        <taxon>Platyhelminthes</taxon>
        <taxon>Trematoda</taxon>
        <taxon>Digenea</taxon>
        <taxon>Opisthorchiida</taxon>
        <taxon>Opisthorchiata</taxon>
        <taxon>Opisthorchiidae</taxon>
        <taxon>Clonorchis</taxon>
    </lineage>
</organism>
<keyword evidence="2" id="KW-1185">Reference proteome</keyword>
<protein>
    <submittedName>
        <fullName evidence="1">Uncharacterized protein</fullName>
    </submittedName>
</protein>
<evidence type="ECO:0000313" key="1">
    <source>
        <dbReference type="EMBL" id="KAG5444904.1"/>
    </source>
</evidence>
<name>A0A3R7GZ56_CLOSI</name>
<comment type="caution">
    <text evidence="1">The sequence shown here is derived from an EMBL/GenBank/DDBJ whole genome shotgun (WGS) entry which is preliminary data.</text>
</comment>
<reference evidence="1 2" key="1">
    <citation type="journal article" date="2018" name="Biotechnol. Adv.">
        <title>Improved genomic resources and new bioinformatic workflow for the carcinogenic parasite Clonorchis sinensis: Biotechnological implications.</title>
        <authorList>
            <person name="Wang D."/>
            <person name="Korhonen P.K."/>
            <person name="Gasser R.B."/>
            <person name="Young N.D."/>
        </authorList>
    </citation>
    <scope>NUCLEOTIDE SEQUENCE [LARGE SCALE GENOMIC DNA]</scope>
    <source>
        <strain evidence="1">Cs-k2</strain>
    </source>
</reference>
<accession>A0A3R7GZ56</accession>
<dbReference type="Proteomes" id="UP000286415">
    <property type="component" value="Unassembled WGS sequence"/>
</dbReference>